<name>A0A128A4I7_9ARCH</name>
<evidence type="ECO:0000313" key="4">
    <source>
        <dbReference type="Proteomes" id="UP000196239"/>
    </source>
</evidence>
<dbReference type="PANTHER" id="PTHR43000">
    <property type="entry name" value="DTDP-D-GLUCOSE 4,6-DEHYDRATASE-RELATED"/>
    <property type="match status" value="1"/>
</dbReference>
<comment type="similarity">
    <text evidence="1">Belongs to the NAD(P)-dependent epimerase/dehydratase family.</text>
</comment>
<evidence type="ECO:0000256" key="1">
    <source>
        <dbReference type="ARBA" id="ARBA00007637"/>
    </source>
</evidence>
<gene>
    <name evidence="3" type="ORF">NDEV_1493</name>
</gene>
<sequence>MTIRKALVTGGAGFIGSHIVDELLKRKIETFVIDNLSTGSLENLKQHDGNDILHVKIGDAKNIATLMDGVSDVDVVFHEAAIASITRSITEPMVVHDVNVNMSLEIMNFCVANKIKRLVFASSAAVYGVLKGKASERQVCRPYSPYGATKLAVEDYLSAYYNTYGLETVALRYFNVFGARQKLNDYSGVITIFVNQLMNKQTPTIFGDGLQTRDFIHVKDIVQANMLAMESQHAAGEMFNVATGRATSILDLLLTVKSVTGTGNISHKFGPPRPGDVKFGLANAEKIVSIMGFAPNITLSEGLADVVKHIQSKLAPEIVT</sequence>
<dbReference type="InterPro" id="IPR001509">
    <property type="entry name" value="Epimerase_deHydtase"/>
</dbReference>
<evidence type="ECO:0000313" key="3">
    <source>
        <dbReference type="EMBL" id="CUR52258.1"/>
    </source>
</evidence>
<accession>A0A128A4I7</accession>
<dbReference type="SUPFAM" id="SSF51735">
    <property type="entry name" value="NAD(P)-binding Rossmann-fold domains"/>
    <property type="match status" value="1"/>
</dbReference>
<feature type="domain" description="NAD-dependent epimerase/dehydratase" evidence="2">
    <location>
        <begin position="6"/>
        <end position="242"/>
    </location>
</feature>
<dbReference type="Gene3D" id="3.40.50.720">
    <property type="entry name" value="NAD(P)-binding Rossmann-like Domain"/>
    <property type="match status" value="1"/>
</dbReference>
<dbReference type="KEGG" id="ndv:NDEV_1493"/>
<dbReference type="Gene3D" id="3.90.25.10">
    <property type="entry name" value="UDP-galactose 4-epimerase, domain 1"/>
    <property type="match status" value="1"/>
</dbReference>
<dbReference type="EMBL" id="LN890280">
    <property type="protein sequence ID" value="CUR52258.1"/>
    <property type="molecule type" value="Genomic_DNA"/>
</dbReference>
<protein>
    <submittedName>
        <fullName evidence="3">Putative UDP-glucose 4-epimerase</fullName>
    </submittedName>
</protein>
<dbReference type="Pfam" id="PF01370">
    <property type="entry name" value="Epimerase"/>
    <property type="match status" value="1"/>
</dbReference>
<organism evidence="3 4">
    <name type="scientific">Nitrosotalea devaniterrae</name>
    <dbReference type="NCBI Taxonomy" id="1078905"/>
    <lineage>
        <taxon>Archaea</taxon>
        <taxon>Nitrososphaerota</taxon>
        <taxon>Nitrososphaeria</taxon>
        <taxon>Nitrosotaleales</taxon>
        <taxon>Nitrosotaleaceae</taxon>
        <taxon>Nitrosotalea</taxon>
    </lineage>
</organism>
<evidence type="ECO:0000259" key="2">
    <source>
        <dbReference type="Pfam" id="PF01370"/>
    </source>
</evidence>
<reference evidence="4" key="1">
    <citation type="submission" date="2015-10" db="EMBL/GenBank/DDBJ databases">
        <authorList>
            <person name="Lehtovirta-Morley L.E."/>
            <person name="Vieille C."/>
        </authorList>
    </citation>
    <scope>NUCLEOTIDE SEQUENCE [LARGE SCALE GENOMIC DNA]</scope>
</reference>
<proteinExistence type="inferred from homology"/>
<keyword evidence="4" id="KW-1185">Reference proteome</keyword>
<dbReference type="AlphaFoldDB" id="A0A128A4I7"/>
<dbReference type="Proteomes" id="UP000196239">
    <property type="component" value="Chromosome 1"/>
</dbReference>
<dbReference type="InterPro" id="IPR036291">
    <property type="entry name" value="NAD(P)-bd_dom_sf"/>
</dbReference>